<keyword evidence="2" id="KW-1185">Reference proteome</keyword>
<dbReference type="Proteomes" id="UP001500547">
    <property type="component" value="Unassembled WGS sequence"/>
</dbReference>
<dbReference type="InterPro" id="IPR011008">
    <property type="entry name" value="Dimeric_a/b-barrel"/>
</dbReference>
<evidence type="ECO:0008006" key="3">
    <source>
        <dbReference type="Google" id="ProtNLM"/>
    </source>
</evidence>
<proteinExistence type="predicted"/>
<accession>A0ABP9QNL6</accession>
<name>A0ABP9QNL6_9RHOO</name>
<gene>
    <name evidence="1" type="ORF">GCM10025770_19810</name>
</gene>
<sequence>MTPKAYVLTELQASLPFSDVPWQRINATLLQQPGLINKTWLSGVGNQSVGGFYAFDSIEHATRFCTDYFPQEARALGVAQTTRIFDTHGTEDASRDMNSVHFGGSLANAPGAFVYTEVWLNASPFSEAIPWRAMNPILKQQPGLLAKTWLSGLHTGTPGGLYAFDTIEHASAFALEYFPTEAAGLNAAFHTRVFNGAVVAAASKAMRSPFYA</sequence>
<evidence type="ECO:0000313" key="2">
    <source>
        <dbReference type="Proteomes" id="UP001500547"/>
    </source>
</evidence>
<dbReference type="Gene3D" id="3.30.70.100">
    <property type="match status" value="2"/>
</dbReference>
<dbReference type="RefSeq" id="WP_345532771.1">
    <property type="nucleotide sequence ID" value="NZ_BAABLD010000008.1"/>
</dbReference>
<reference evidence="2" key="1">
    <citation type="journal article" date="2019" name="Int. J. Syst. Evol. Microbiol.">
        <title>The Global Catalogue of Microorganisms (GCM) 10K type strain sequencing project: providing services to taxonomists for standard genome sequencing and annotation.</title>
        <authorList>
            <consortium name="The Broad Institute Genomics Platform"/>
            <consortium name="The Broad Institute Genome Sequencing Center for Infectious Disease"/>
            <person name="Wu L."/>
            <person name="Ma J."/>
        </authorList>
    </citation>
    <scope>NUCLEOTIDE SEQUENCE [LARGE SCALE GENOMIC DNA]</scope>
    <source>
        <strain evidence="2">JCM 18715</strain>
    </source>
</reference>
<evidence type="ECO:0000313" key="1">
    <source>
        <dbReference type="EMBL" id="GAA5164996.1"/>
    </source>
</evidence>
<organism evidence="1 2">
    <name type="scientific">Viridibacterium curvum</name>
    <dbReference type="NCBI Taxonomy" id="1101404"/>
    <lineage>
        <taxon>Bacteria</taxon>
        <taxon>Pseudomonadati</taxon>
        <taxon>Pseudomonadota</taxon>
        <taxon>Betaproteobacteria</taxon>
        <taxon>Rhodocyclales</taxon>
        <taxon>Rhodocyclaceae</taxon>
        <taxon>Viridibacterium</taxon>
    </lineage>
</organism>
<dbReference type="SUPFAM" id="SSF54909">
    <property type="entry name" value="Dimeric alpha+beta barrel"/>
    <property type="match status" value="2"/>
</dbReference>
<comment type="caution">
    <text evidence="1">The sequence shown here is derived from an EMBL/GenBank/DDBJ whole genome shotgun (WGS) entry which is preliminary data.</text>
</comment>
<dbReference type="EMBL" id="BAABLD010000008">
    <property type="protein sequence ID" value="GAA5164996.1"/>
    <property type="molecule type" value="Genomic_DNA"/>
</dbReference>
<protein>
    <recommendedName>
        <fullName evidence="3">Monooxygenase</fullName>
    </recommendedName>
</protein>